<dbReference type="Proteomes" id="UP000439022">
    <property type="component" value="Unassembled WGS sequence"/>
</dbReference>
<dbReference type="AlphaFoldDB" id="A0A6A8GH98"/>
<dbReference type="EMBL" id="WKJO01000001">
    <property type="protein sequence ID" value="MRX21862.1"/>
    <property type="molecule type" value="Genomic_DNA"/>
</dbReference>
<keyword evidence="2" id="KW-1185">Reference proteome</keyword>
<comment type="caution">
    <text evidence="1">The sequence shown here is derived from an EMBL/GenBank/DDBJ whole genome shotgun (WGS) entry which is preliminary data.</text>
</comment>
<evidence type="ECO:0000313" key="2">
    <source>
        <dbReference type="Proteomes" id="UP000439022"/>
    </source>
</evidence>
<gene>
    <name evidence="1" type="ORF">GJR96_07820</name>
</gene>
<dbReference type="RefSeq" id="WP_151162423.1">
    <property type="nucleotide sequence ID" value="NZ_WKJO01000001.1"/>
</dbReference>
<organism evidence="1 2">
    <name type="scientific">Haloferax litoreum</name>
    <dbReference type="NCBI Taxonomy" id="2666140"/>
    <lineage>
        <taxon>Archaea</taxon>
        <taxon>Methanobacteriati</taxon>
        <taxon>Methanobacteriota</taxon>
        <taxon>Stenosarchaea group</taxon>
        <taxon>Halobacteria</taxon>
        <taxon>Halobacteriales</taxon>
        <taxon>Haloferacaceae</taxon>
        <taxon>Haloferax</taxon>
    </lineage>
</organism>
<protein>
    <recommendedName>
        <fullName evidence="3">DUF4062 domain-containing protein</fullName>
    </recommendedName>
</protein>
<proteinExistence type="predicted"/>
<evidence type="ECO:0000313" key="1">
    <source>
        <dbReference type="EMBL" id="MRX21862.1"/>
    </source>
</evidence>
<sequence>MKQNIFVSKPNGLTDSQEQFWKKLEGELTSRNLEVRSIGYSDYSIKTPLQQVREVMRECEGAIILGFRQKQIQTGVDRNENKISDLYLPTAWNNLEAGMAYMLNLPMIIIVETGVAKEGIFDAESSDRYIMESNLAPSWIEGDEFLQPLNEWREVLFDSRSQKTT</sequence>
<reference evidence="1 2" key="1">
    <citation type="submission" date="2019-11" db="EMBL/GenBank/DDBJ databases">
        <title>Whole genome sequence of Haloferax sp. MBLA0076.</title>
        <authorList>
            <person name="Seo M.-J."/>
            <person name="Cho E.-S."/>
        </authorList>
    </citation>
    <scope>NUCLEOTIDE SEQUENCE [LARGE SCALE GENOMIC DNA]</scope>
    <source>
        <strain evidence="1 2">MBLA0076</strain>
    </source>
</reference>
<evidence type="ECO:0008006" key="3">
    <source>
        <dbReference type="Google" id="ProtNLM"/>
    </source>
</evidence>
<name>A0A6A8GH98_9EURY</name>
<accession>A0A6A8GH98</accession>